<feature type="transmembrane region" description="Helical" evidence="6">
    <location>
        <begin position="70"/>
        <end position="95"/>
    </location>
</feature>
<keyword evidence="9" id="KW-1185">Reference proteome</keyword>
<gene>
    <name evidence="8" type="ORF">GFD18_03920</name>
</gene>
<comment type="subcellular location">
    <subcellularLocation>
        <location evidence="1">Cell membrane</location>
        <topology evidence="1">Multi-pass membrane protein</topology>
    </subcellularLocation>
</comment>
<feature type="transmembrane region" description="Helical" evidence="6">
    <location>
        <begin position="107"/>
        <end position="127"/>
    </location>
</feature>
<evidence type="ECO:0000256" key="3">
    <source>
        <dbReference type="ARBA" id="ARBA00022692"/>
    </source>
</evidence>
<sequence>MPDDEPGWQRALLAIPRGLGMMVRTLTGVGEFDPAYRRDGLCFTFAIFAVLFIASEWFRVNGFIGRVLHAFASSLFGVMSVVLPVLLLIIVWRLLRNAGRNSGNPRVVCGWSMLLWSVCSIIDAALLGDVDGFSMAQIQKAGGLLGFVLGSTLSWGLSKVFAIILFVLMAFASVLLITRTHVAEIPQRVNDLVAGVTGVRGD</sequence>
<keyword evidence="3 6" id="KW-0812">Transmembrane</keyword>
<dbReference type="Pfam" id="PF13491">
    <property type="entry name" value="FtsK_4TM"/>
    <property type="match status" value="1"/>
</dbReference>
<feature type="transmembrane region" description="Helical" evidence="6">
    <location>
        <begin position="160"/>
        <end position="178"/>
    </location>
</feature>
<dbReference type="Proteomes" id="UP000475155">
    <property type="component" value="Unassembled WGS sequence"/>
</dbReference>
<dbReference type="InterPro" id="IPR025199">
    <property type="entry name" value="FtsK_4TM"/>
</dbReference>
<keyword evidence="4 6" id="KW-1133">Transmembrane helix</keyword>
<proteinExistence type="predicted"/>
<evidence type="ECO:0000256" key="1">
    <source>
        <dbReference type="ARBA" id="ARBA00004651"/>
    </source>
</evidence>
<feature type="domain" description="DNA translocase FtsK 4TM region" evidence="7">
    <location>
        <begin position="62"/>
        <end position="188"/>
    </location>
</feature>
<evidence type="ECO:0000256" key="2">
    <source>
        <dbReference type="ARBA" id="ARBA00022475"/>
    </source>
</evidence>
<organism evidence="8 9">
    <name type="scientific">Bifidobacterium saimiriisciurei</name>
    <dbReference type="NCBI Taxonomy" id="2661627"/>
    <lineage>
        <taxon>Bacteria</taxon>
        <taxon>Bacillati</taxon>
        <taxon>Actinomycetota</taxon>
        <taxon>Actinomycetes</taxon>
        <taxon>Bifidobacteriales</taxon>
        <taxon>Bifidobacteriaceae</taxon>
        <taxon>Bifidobacterium</taxon>
    </lineage>
</organism>
<comment type="caution">
    <text evidence="8">The sequence shown here is derived from an EMBL/GenBank/DDBJ whole genome shotgun (WGS) entry which is preliminary data.</text>
</comment>
<evidence type="ECO:0000256" key="4">
    <source>
        <dbReference type="ARBA" id="ARBA00022989"/>
    </source>
</evidence>
<protein>
    <submittedName>
        <fullName evidence="8">DNA translocase FtsK</fullName>
    </submittedName>
</protein>
<reference evidence="8 9" key="1">
    <citation type="submission" date="2019-10" db="EMBL/GenBank/DDBJ databases">
        <title>Bifidobacterium from non-human primates.</title>
        <authorList>
            <person name="Modesto M."/>
        </authorList>
    </citation>
    <scope>NUCLEOTIDE SEQUENCE [LARGE SCALE GENOMIC DNA]</scope>
    <source>
        <strain evidence="8 9">SMA1</strain>
    </source>
</reference>
<feature type="transmembrane region" description="Helical" evidence="6">
    <location>
        <begin position="40"/>
        <end position="58"/>
    </location>
</feature>
<dbReference type="EMBL" id="WHZU01000004">
    <property type="protein sequence ID" value="NEH11243.1"/>
    <property type="molecule type" value="Genomic_DNA"/>
</dbReference>
<evidence type="ECO:0000256" key="6">
    <source>
        <dbReference type="SAM" id="Phobius"/>
    </source>
</evidence>
<evidence type="ECO:0000313" key="8">
    <source>
        <dbReference type="EMBL" id="NEH11243.1"/>
    </source>
</evidence>
<name>A0ABX0C7V8_9BIFI</name>
<accession>A0ABX0C7V8</accession>
<keyword evidence="2" id="KW-1003">Cell membrane</keyword>
<evidence type="ECO:0000259" key="7">
    <source>
        <dbReference type="Pfam" id="PF13491"/>
    </source>
</evidence>
<evidence type="ECO:0000313" key="9">
    <source>
        <dbReference type="Proteomes" id="UP000475155"/>
    </source>
</evidence>
<keyword evidence="5 6" id="KW-0472">Membrane</keyword>
<evidence type="ECO:0000256" key="5">
    <source>
        <dbReference type="ARBA" id="ARBA00023136"/>
    </source>
</evidence>
<feature type="non-terminal residue" evidence="8">
    <location>
        <position position="202"/>
    </location>
</feature>